<accession>A0A0A9AKD5</accession>
<proteinExistence type="predicted"/>
<dbReference type="AlphaFoldDB" id="A0A0A9AKD5"/>
<dbReference type="EMBL" id="GBRH01245766">
    <property type="protein sequence ID" value="JAD52129.1"/>
    <property type="molecule type" value="Transcribed_RNA"/>
</dbReference>
<sequence>MKSALDSPESERPYFQADKGLIWNHLLQSKITARNCAIQF</sequence>
<reference evidence="1" key="1">
    <citation type="submission" date="2014-09" db="EMBL/GenBank/DDBJ databases">
        <authorList>
            <person name="Magalhaes I.L.F."/>
            <person name="Oliveira U."/>
            <person name="Santos F.R."/>
            <person name="Vidigal T.H.D.A."/>
            <person name="Brescovit A.D."/>
            <person name="Santos A.J."/>
        </authorList>
    </citation>
    <scope>NUCLEOTIDE SEQUENCE</scope>
    <source>
        <tissue evidence="1">Shoot tissue taken approximately 20 cm above the soil surface</tissue>
    </source>
</reference>
<reference evidence="1" key="2">
    <citation type="journal article" date="2015" name="Data Brief">
        <title>Shoot transcriptome of the giant reed, Arundo donax.</title>
        <authorList>
            <person name="Barrero R.A."/>
            <person name="Guerrero F.D."/>
            <person name="Moolhuijzen P."/>
            <person name="Goolsby J.A."/>
            <person name="Tidwell J."/>
            <person name="Bellgard S.E."/>
            <person name="Bellgard M.I."/>
        </authorList>
    </citation>
    <scope>NUCLEOTIDE SEQUENCE</scope>
    <source>
        <tissue evidence="1">Shoot tissue taken approximately 20 cm above the soil surface</tissue>
    </source>
</reference>
<protein>
    <submittedName>
        <fullName evidence="1">Uncharacterized protein</fullName>
    </submittedName>
</protein>
<name>A0A0A9AKD5_ARUDO</name>
<evidence type="ECO:0000313" key="1">
    <source>
        <dbReference type="EMBL" id="JAD52129.1"/>
    </source>
</evidence>
<organism evidence="1">
    <name type="scientific">Arundo donax</name>
    <name type="common">Giant reed</name>
    <name type="synonym">Donax arundinaceus</name>
    <dbReference type="NCBI Taxonomy" id="35708"/>
    <lineage>
        <taxon>Eukaryota</taxon>
        <taxon>Viridiplantae</taxon>
        <taxon>Streptophyta</taxon>
        <taxon>Embryophyta</taxon>
        <taxon>Tracheophyta</taxon>
        <taxon>Spermatophyta</taxon>
        <taxon>Magnoliopsida</taxon>
        <taxon>Liliopsida</taxon>
        <taxon>Poales</taxon>
        <taxon>Poaceae</taxon>
        <taxon>PACMAD clade</taxon>
        <taxon>Arundinoideae</taxon>
        <taxon>Arundineae</taxon>
        <taxon>Arundo</taxon>
    </lineage>
</organism>